<feature type="compositionally biased region" description="Polar residues" evidence="1">
    <location>
        <begin position="112"/>
        <end position="123"/>
    </location>
</feature>
<evidence type="ECO:0000313" key="2">
    <source>
        <dbReference type="EMBL" id="MDT0430679.1"/>
    </source>
</evidence>
<dbReference type="Proteomes" id="UP001183777">
    <property type="component" value="Unassembled WGS sequence"/>
</dbReference>
<dbReference type="Pfam" id="PF05147">
    <property type="entry name" value="LANC_like"/>
    <property type="match status" value="1"/>
</dbReference>
<sequence length="145" mass="15268">MDVDQPPATEPACRSWCYGQPGTARAQQLAALALGNPARHQAAEDTVKTLLTVPQQLAHTDSALCHGWAGLLTLSRAVAADSPAPARNSSPDRPPPPTVSAFRPLSARSRSKPQQGSPLQGSLTREIAGFPARPNDVCSISQPCR</sequence>
<organism evidence="2 3">
    <name type="scientific">Streptomyces salyersiae</name>
    <dbReference type="NCBI Taxonomy" id="3075530"/>
    <lineage>
        <taxon>Bacteria</taxon>
        <taxon>Bacillati</taxon>
        <taxon>Actinomycetota</taxon>
        <taxon>Actinomycetes</taxon>
        <taxon>Kitasatosporales</taxon>
        <taxon>Streptomycetaceae</taxon>
        <taxon>Streptomyces</taxon>
    </lineage>
</organism>
<evidence type="ECO:0000256" key="1">
    <source>
        <dbReference type="SAM" id="MobiDB-lite"/>
    </source>
</evidence>
<gene>
    <name evidence="2" type="ORF">RM649_23910</name>
</gene>
<name>A0ABU2RTK0_9ACTN</name>
<accession>A0ABU2RTK0</accession>
<dbReference type="InterPro" id="IPR007822">
    <property type="entry name" value="LANC-like"/>
</dbReference>
<dbReference type="PRINTS" id="PR01955">
    <property type="entry name" value="LANCFRANKIA"/>
</dbReference>
<dbReference type="Gene3D" id="1.50.10.20">
    <property type="match status" value="1"/>
</dbReference>
<keyword evidence="3" id="KW-1185">Reference proteome</keyword>
<protein>
    <submittedName>
        <fullName evidence="2">Lanthionine synthetase LanC family protein</fullName>
    </submittedName>
</protein>
<proteinExistence type="predicted"/>
<feature type="region of interest" description="Disordered" evidence="1">
    <location>
        <begin position="81"/>
        <end position="145"/>
    </location>
</feature>
<dbReference type="RefSeq" id="WP_311659900.1">
    <property type="nucleotide sequence ID" value="NZ_JAVREX010000011.1"/>
</dbReference>
<comment type="caution">
    <text evidence="2">The sequence shown here is derived from an EMBL/GenBank/DDBJ whole genome shotgun (WGS) entry which is preliminary data.</text>
</comment>
<dbReference type="EMBL" id="JAVREX010000011">
    <property type="protein sequence ID" value="MDT0430679.1"/>
    <property type="molecule type" value="Genomic_DNA"/>
</dbReference>
<reference evidence="3" key="1">
    <citation type="submission" date="2023-07" db="EMBL/GenBank/DDBJ databases">
        <title>30 novel species of actinomycetes from the DSMZ collection.</title>
        <authorList>
            <person name="Nouioui I."/>
        </authorList>
    </citation>
    <scope>NUCLEOTIDE SEQUENCE [LARGE SCALE GENOMIC DNA]</scope>
    <source>
        <strain evidence="3">DSM 41770</strain>
    </source>
</reference>
<dbReference type="SUPFAM" id="SSF158745">
    <property type="entry name" value="LanC-like"/>
    <property type="match status" value="1"/>
</dbReference>
<evidence type="ECO:0000313" key="3">
    <source>
        <dbReference type="Proteomes" id="UP001183777"/>
    </source>
</evidence>